<dbReference type="Pfam" id="PF09286">
    <property type="entry name" value="Pro-kuma_activ"/>
    <property type="match status" value="1"/>
</dbReference>
<comment type="caution">
    <text evidence="8">Lacks conserved residue(s) required for the propagation of feature annotation.</text>
</comment>
<feature type="domain" description="Peptidase S53" evidence="9">
    <location>
        <begin position="133"/>
        <end position="460"/>
    </location>
</feature>
<dbReference type="SUPFAM" id="SSF54897">
    <property type="entry name" value="Protease propeptides/inhibitors"/>
    <property type="match status" value="1"/>
</dbReference>
<evidence type="ECO:0000259" key="9">
    <source>
        <dbReference type="PROSITE" id="PS51695"/>
    </source>
</evidence>
<dbReference type="PANTHER" id="PTHR14218:SF15">
    <property type="entry name" value="TRIPEPTIDYL-PEPTIDASE 1"/>
    <property type="match status" value="1"/>
</dbReference>
<dbReference type="GO" id="GO:0046872">
    <property type="term" value="F:metal ion binding"/>
    <property type="evidence" value="ECO:0007669"/>
    <property type="project" value="UniProtKB-UniRule"/>
</dbReference>
<name>A0AAD6ZAN9_9AGAR</name>
<keyword evidence="5" id="KW-0720">Serine protease</keyword>
<sequence length="568" mass="60203">MTPNNMAGLETEIYAVSDPKSKLYGQHLTAEEVSKIFEPTDETLSTVGSWLSQNNITYSAVSPAGDIIQFTIPVAQANDLLATQFSIYTHVETGKTIICTLEYSIPAALHGQVVFVHPTTTFTRPMAARPKFHAVGLKREALYGIPTTPATQTTNRLGVSGFIEQFANQADLMQFLTTLRPDMSPMTTFTLQTLDGGVKVFVQCLANAMASVVSVGENNSDGVDGFIDIINSLLAQPAGTRPKVLSTSYGFDETDLSRPCSLQHVRGTWRSRNFGLVFIWGRTAFVPTLPSDCPFVTSVSATAGITETAATFSSGGFSNYFNIPSYQALAVAAYLATIGATNSGKFNRTGRGFPDVAAQGQNFEIVWDAQFGAVSGTSTSAPTFASIIALLNDELIAAGKPPLGLLNPLLYSAPETFTDITSGNNPGCNTQGFSATRGWDPITGLGTPNYARLKALVLPSTSPGSPTLPQAGIICDPNTNRCFNQYHSATLNVTSGFALPPAGSGFVNEALLYNISFALRVTGVFLGAQSASSSASGSGLVAANYYIPFPPQQDFTPHDCEAEATMLG</sequence>
<keyword evidence="3 8" id="KW-0479">Metal-binding</keyword>
<comment type="caution">
    <text evidence="10">The sequence shown here is derived from an EMBL/GenBank/DDBJ whole genome shotgun (WGS) entry which is preliminary data.</text>
</comment>
<dbReference type="AlphaFoldDB" id="A0AAD6ZAN9"/>
<evidence type="ECO:0000256" key="5">
    <source>
        <dbReference type="ARBA" id="ARBA00022825"/>
    </source>
</evidence>
<feature type="binding site" evidence="8">
    <location>
        <position position="438"/>
    </location>
    <ligand>
        <name>Ca(2+)</name>
        <dbReference type="ChEBI" id="CHEBI:29108"/>
    </ligand>
</feature>
<evidence type="ECO:0000256" key="8">
    <source>
        <dbReference type="PROSITE-ProRule" id="PRU01032"/>
    </source>
</evidence>
<comment type="subcellular location">
    <subcellularLocation>
        <location evidence="1">Secreted</location>
        <location evidence="1">Extracellular space</location>
    </subcellularLocation>
</comment>
<protein>
    <submittedName>
        <fullName evidence="10">Family S53 protease</fullName>
    </submittedName>
</protein>
<evidence type="ECO:0000256" key="7">
    <source>
        <dbReference type="ARBA" id="ARBA00023145"/>
    </source>
</evidence>
<dbReference type="PROSITE" id="PS51695">
    <property type="entry name" value="SEDOLISIN"/>
    <property type="match status" value="1"/>
</dbReference>
<feature type="binding site" evidence="8">
    <location>
        <position position="419"/>
    </location>
    <ligand>
        <name>Ca(2+)</name>
        <dbReference type="ChEBI" id="CHEBI:29108"/>
    </ligand>
</feature>
<dbReference type="SUPFAM" id="SSF52743">
    <property type="entry name" value="Subtilisin-like"/>
    <property type="match status" value="1"/>
</dbReference>
<keyword evidence="6 8" id="KW-0106">Calcium</keyword>
<accession>A0AAD6ZAN9</accession>
<dbReference type="GO" id="GO:0004252">
    <property type="term" value="F:serine-type endopeptidase activity"/>
    <property type="evidence" value="ECO:0007669"/>
    <property type="project" value="InterPro"/>
</dbReference>
<organism evidence="10 11">
    <name type="scientific">Mycena albidolilacea</name>
    <dbReference type="NCBI Taxonomy" id="1033008"/>
    <lineage>
        <taxon>Eukaryota</taxon>
        <taxon>Fungi</taxon>
        <taxon>Dikarya</taxon>
        <taxon>Basidiomycota</taxon>
        <taxon>Agaricomycotina</taxon>
        <taxon>Agaricomycetes</taxon>
        <taxon>Agaricomycetidae</taxon>
        <taxon>Agaricales</taxon>
        <taxon>Marasmiineae</taxon>
        <taxon>Mycenaceae</taxon>
        <taxon>Mycena</taxon>
    </lineage>
</organism>
<keyword evidence="4" id="KW-0378">Hydrolase</keyword>
<dbReference type="GO" id="GO:0006508">
    <property type="term" value="P:proteolysis"/>
    <property type="evidence" value="ECO:0007669"/>
    <property type="project" value="UniProtKB-KW"/>
</dbReference>
<dbReference type="Proteomes" id="UP001218218">
    <property type="component" value="Unassembled WGS sequence"/>
</dbReference>
<comment type="cofactor">
    <cofactor evidence="8">
        <name>Ca(2+)</name>
        <dbReference type="ChEBI" id="CHEBI:29108"/>
    </cofactor>
    <text evidence="8">Binds 1 Ca(2+) ion per subunit.</text>
</comment>
<dbReference type="InterPro" id="IPR015366">
    <property type="entry name" value="S53_propep"/>
</dbReference>
<dbReference type="CDD" id="cd04056">
    <property type="entry name" value="Peptidases_S53"/>
    <property type="match status" value="1"/>
</dbReference>
<dbReference type="GO" id="GO:0005576">
    <property type="term" value="C:extracellular region"/>
    <property type="evidence" value="ECO:0007669"/>
    <property type="project" value="UniProtKB-SubCell"/>
</dbReference>
<dbReference type="SMART" id="SM00944">
    <property type="entry name" value="Pro-kuma_activ"/>
    <property type="match status" value="1"/>
</dbReference>
<dbReference type="CDD" id="cd11377">
    <property type="entry name" value="Pro-peptidase_S53"/>
    <property type="match status" value="1"/>
</dbReference>
<keyword evidence="11" id="KW-1185">Reference proteome</keyword>
<evidence type="ECO:0000256" key="6">
    <source>
        <dbReference type="ARBA" id="ARBA00022837"/>
    </source>
</evidence>
<dbReference type="Gene3D" id="3.40.50.200">
    <property type="entry name" value="Peptidase S8/S53 domain"/>
    <property type="match status" value="1"/>
</dbReference>
<evidence type="ECO:0000313" key="10">
    <source>
        <dbReference type="EMBL" id="KAJ7314500.1"/>
    </source>
</evidence>
<feature type="binding site" evidence="8">
    <location>
        <position position="420"/>
    </location>
    <ligand>
        <name>Ca(2+)</name>
        <dbReference type="ChEBI" id="CHEBI:29108"/>
    </ligand>
</feature>
<dbReference type="GO" id="GO:0008240">
    <property type="term" value="F:tripeptidyl-peptidase activity"/>
    <property type="evidence" value="ECO:0007669"/>
    <property type="project" value="TreeGrafter"/>
</dbReference>
<dbReference type="PANTHER" id="PTHR14218">
    <property type="entry name" value="PROTEASE S8 TRIPEPTIDYL PEPTIDASE I CLN2"/>
    <property type="match status" value="1"/>
</dbReference>
<evidence type="ECO:0000256" key="1">
    <source>
        <dbReference type="ARBA" id="ARBA00004239"/>
    </source>
</evidence>
<reference evidence="10" key="1">
    <citation type="submission" date="2023-03" db="EMBL/GenBank/DDBJ databases">
        <title>Massive genome expansion in bonnet fungi (Mycena s.s.) driven by repeated elements and novel gene families across ecological guilds.</title>
        <authorList>
            <consortium name="Lawrence Berkeley National Laboratory"/>
            <person name="Harder C.B."/>
            <person name="Miyauchi S."/>
            <person name="Viragh M."/>
            <person name="Kuo A."/>
            <person name="Thoen E."/>
            <person name="Andreopoulos B."/>
            <person name="Lu D."/>
            <person name="Skrede I."/>
            <person name="Drula E."/>
            <person name="Henrissat B."/>
            <person name="Morin E."/>
            <person name="Kohler A."/>
            <person name="Barry K."/>
            <person name="LaButti K."/>
            <person name="Morin E."/>
            <person name="Salamov A."/>
            <person name="Lipzen A."/>
            <person name="Mereny Z."/>
            <person name="Hegedus B."/>
            <person name="Baldrian P."/>
            <person name="Stursova M."/>
            <person name="Weitz H."/>
            <person name="Taylor A."/>
            <person name="Grigoriev I.V."/>
            <person name="Nagy L.G."/>
            <person name="Martin F."/>
            <person name="Kauserud H."/>
        </authorList>
    </citation>
    <scope>NUCLEOTIDE SEQUENCE</scope>
    <source>
        <strain evidence="10">CBHHK002</strain>
    </source>
</reference>
<dbReference type="InterPro" id="IPR036852">
    <property type="entry name" value="Peptidase_S8/S53_dom_sf"/>
</dbReference>
<dbReference type="EMBL" id="JARIHO010000067">
    <property type="protein sequence ID" value="KAJ7314500.1"/>
    <property type="molecule type" value="Genomic_DNA"/>
</dbReference>
<evidence type="ECO:0000256" key="2">
    <source>
        <dbReference type="ARBA" id="ARBA00022670"/>
    </source>
</evidence>
<evidence type="ECO:0000256" key="3">
    <source>
        <dbReference type="ARBA" id="ARBA00022723"/>
    </source>
</evidence>
<evidence type="ECO:0000313" key="11">
    <source>
        <dbReference type="Proteomes" id="UP001218218"/>
    </source>
</evidence>
<dbReference type="InterPro" id="IPR030400">
    <property type="entry name" value="Sedolisin_dom"/>
</dbReference>
<gene>
    <name evidence="10" type="ORF">DFH08DRAFT_1087341</name>
</gene>
<keyword evidence="2 10" id="KW-0645">Protease</keyword>
<evidence type="ECO:0000256" key="4">
    <source>
        <dbReference type="ARBA" id="ARBA00022801"/>
    </source>
</evidence>
<feature type="binding site" evidence="8">
    <location>
        <position position="440"/>
    </location>
    <ligand>
        <name>Ca(2+)</name>
        <dbReference type="ChEBI" id="CHEBI:29108"/>
    </ligand>
</feature>
<keyword evidence="7" id="KW-0865">Zymogen</keyword>
<proteinExistence type="predicted"/>
<dbReference type="InterPro" id="IPR050819">
    <property type="entry name" value="Tripeptidyl-peptidase_I"/>
</dbReference>